<dbReference type="PANTHER" id="PTHR43401:SF2">
    <property type="entry name" value="L-THREONINE 3-DEHYDROGENASE"/>
    <property type="match status" value="1"/>
</dbReference>
<keyword evidence="2 4" id="KW-0862">Zinc</keyword>
<comment type="cofactor">
    <cofactor evidence="4">
        <name>Zn(2+)</name>
        <dbReference type="ChEBI" id="CHEBI:29105"/>
    </cofactor>
</comment>
<evidence type="ECO:0000313" key="7">
    <source>
        <dbReference type="Proteomes" id="UP001174909"/>
    </source>
</evidence>
<dbReference type="GO" id="GO:0008270">
    <property type="term" value="F:zinc ion binding"/>
    <property type="evidence" value="ECO:0007669"/>
    <property type="project" value="InterPro"/>
</dbReference>
<evidence type="ECO:0000256" key="1">
    <source>
        <dbReference type="ARBA" id="ARBA00022723"/>
    </source>
</evidence>
<name>A0AA35RXS4_GEOBA</name>
<dbReference type="InterPro" id="IPR020843">
    <property type="entry name" value="ER"/>
</dbReference>
<dbReference type="Pfam" id="PF08240">
    <property type="entry name" value="ADH_N"/>
    <property type="match status" value="1"/>
</dbReference>
<dbReference type="InterPro" id="IPR002328">
    <property type="entry name" value="ADH_Zn_CS"/>
</dbReference>
<keyword evidence="7" id="KW-1185">Reference proteome</keyword>
<dbReference type="SMART" id="SM00829">
    <property type="entry name" value="PKS_ER"/>
    <property type="match status" value="1"/>
</dbReference>
<comment type="similarity">
    <text evidence="4">Belongs to the zinc-containing alcohol dehydrogenase family.</text>
</comment>
<dbReference type="InterPro" id="IPR050129">
    <property type="entry name" value="Zn_alcohol_dh"/>
</dbReference>
<dbReference type="AlphaFoldDB" id="A0AA35RXS4"/>
<evidence type="ECO:0000256" key="2">
    <source>
        <dbReference type="ARBA" id="ARBA00022833"/>
    </source>
</evidence>
<dbReference type="InterPro" id="IPR011032">
    <property type="entry name" value="GroES-like_sf"/>
</dbReference>
<evidence type="ECO:0000313" key="6">
    <source>
        <dbReference type="EMBL" id="CAI8019740.1"/>
    </source>
</evidence>
<organism evidence="6 7">
    <name type="scientific">Geodia barretti</name>
    <name type="common">Barrett's horny sponge</name>
    <dbReference type="NCBI Taxonomy" id="519541"/>
    <lineage>
        <taxon>Eukaryota</taxon>
        <taxon>Metazoa</taxon>
        <taxon>Porifera</taxon>
        <taxon>Demospongiae</taxon>
        <taxon>Heteroscleromorpha</taxon>
        <taxon>Tetractinellida</taxon>
        <taxon>Astrophorina</taxon>
        <taxon>Geodiidae</taxon>
        <taxon>Geodia</taxon>
    </lineage>
</organism>
<evidence type="ECO:0000256" key="3">
    <source>
        <dbReference type="ARBA" id="ARBA00023002"/>
    </source>
</evidence>
<dbReference type="InterPro" id="IPR036291">
    <property type="entry name" value="NAD(P)-bd_dom_sf"/>
</dbReference>
<accession>A0AA35RXS4</accession>
<dbReference type="Gene3D" id="3.90.180.10">
    <property type="entry name" value="Medium-chain alcohol dehydrogenases, catalytic domain"/>
    <property type="match status" value="1"/>
</dbReference>
<dbReference type="Pfam" id="PF00107">
    <property type="entry name" value="ADH_zinc_N"/>
    <property type="match status" value="1"/>
</dbReference>
<reference evidence="6" key="1">
    <citation type="submission" date="2023-03" db="EMBL/GenBank/DDBJ databases">
        <authorList>
            <person name="Steffen K."/>
            <person name="Cardenas P."/>
        </authorList>
    </citation>
    <scope>NUCLEOTIDE SEQUENCE</scope>
</reference>
<dbReference type="SUPFAM" id="SSF51735">
    <property type="entry name" value="NAD(P)-binding Rossmann-fold domains"/>
    <property type="match status" value="1"/>
</dbReference>
<proteinExistence type="inferred from homology"/>
<dbReference type="PANTHER" id="PTHR43401">
    <property type="entry name" value="L-THREONINE 3-DEHYDROGENASE"/>
    <property type="match status" value="1"/>
</dbReference>
<dbReference type="InterPro" id="IPR013149">
    <property type="entry name" value="ADH-like_C"/>
</dbReference>
<evidence type="ECO:0000259" key="5">
    <source>
        <dbReference type="SMART" id="SM00829"/>
    </source>
</evidence>
<evidence type="ECO:0000256" key="4">
    <source>
        <dbReference type="RuleBase" id="RU361277"/>
    </source>
</evidence>
<comment type="caution">
    <text evidence="6">The sequence shown here is derived from an EMBL/GenBank/DDBJ whole genome shotgun (WGS) entry which is preliminary data.</text>
</comment>
<feature type="domain" description="Enoyl reductase (ER)" evidence="5">
    <location>
        <begin position="8"/>
        <end position="340"/>
    </location>
</feature>
<keyword evidence="3" id="KW-0560">Oxidoreductase</keyword>
<dbReference type="InterPro" id="IPR013154">
    <property type="entry name" value="ADH-like_N"/>
</dbReference>
<dbReference type="Proteomes" id="UP001174909">
    <property type="component" value="Unassembled WGS sequence"/>
</dbReference>
<dbReference type="SUPFAM" id="SSF50129">
    <property type="entry name" value="GroES-like"/>
    <property type="match status" value="1"/>
</dbReference>
<gene>
    <name evidence="6" type="ORF">GBAR_LOCUS11849</name>
</gene>
<keyword evidence="1 4" id="KW-0479">Metal-binding</keyword>
<dbReference type="PROSITE" id="PS00059">
    <property type="entry name" value="ADH_ZINC"/>
    <property type="match status" value="1"/>
</dbReference>
<dbReference type="GO" id="GO:0016491">
    <property type="term" value="F:oxidoreductase activity"/>
    <property type="evidence" value="ECO:0007669"/>
    <property type="project" value="UniProtKB-KW"/>
</dbReference>
<sequence>MKAMVLEQFNAPLAWQDVPEPQIGPRDVLIKVAANGLCATDLKITGGLVPTVPLPHIPGHEAAGEVVEVGAEVPGLEPGDHVTVYPTEGCGYCDYCRKGFENYCVTAPRTGFEINGGFSQFMRVSGRNAVKISPEVPWEEAAIIPDAMASVYHALTQKAKVQAGETVVIIGIGGLGIHAMQMARLMGARVIAADVVPDKLQGAEQFKPDVIVNSRTESLPERVKELTNGLGADVVVEGVGGEAVAEILPDSLACLKLGGRLVILGYNYGIPLAVDTADLIYGQWSILGTRASTLQDVVDVVNLVEQGRLKPVVSELYPLEQVEQALARLREAPPLGRIVLQSGE</sequence>
<dbReference type="EMBL" id="CASHTH010001774">
    <property type="protein sequence ID" value="CAI8019740.1"/>
    <property type="molecule type" value="Genomic_DNA"/>
</dbReference>
<protein>
    <submittedName>
        <fullName evidence="6">Alcohol dehydrogenase</fullName>
    </submittedName>
</protein>